<feature type="compositionally biased region" description="Polar residues" evidence="1">
    <location>
        <begin position="89"/>
        <end position="100"/>
    </location>
</feature>
<feature type="region of interest" description="Disordered" evidence="1">
    <location>
        <begin position="233"/>
        <end position="262"/>
    </location>
</feature>
<reference evidence="2" key="1">
    <citation type="submission" date="2022-08" db="EMBL/GenBank/DDBJ databases">
        <authorList>
            <consortium name="DOE Joint Genome Institute"/>
            <person name="Min B."/>
            <person name="Riley R."/>
            <person name="Sierra-Patev S."/>
            <person name="Naranjo-Ortiz M."/>
            <person name="Looney B."/>
            <person name="Konkel Z."/>
            <person name="Slot J.C."/>
            <person name="Sakamoto Y."/>
            <person name="Steenwyk J.L."/>
            <person name="Rokas A."/>
            <person name="Carro J."/>
            <person name="Camarero S."/>
            <person name="Ferreira P."/>
            <person name="Molpeceres G."/>
            <person name="Ruiz-Duenas F.J."/>
            <person name="Serrano A."/>
            <person name="Henrissat B."/>
            <person name="Drula E."/>
            <person name="Hughes K.W."/>
            <person name="Mata J.L."/>
            <person name="Ishikawa N.K."/>
            <person name="Vargas-Isla R."/>
            <person name="Ushijima S."/>
            <person name="Smith C.A."/>
            <person name="Ahrendt S."/>
            <person name="Andreopoulos W."/>
            <person name="He G."/>
            <person name="Labutti K."/>
            <person name="Lipzen A."/>
            <person name="Ng V."/>
            <person name="Sandor L."/>
            <person name="Barry K."/>
            <person name="Martinez A.T."/>
            <person name="Xiao Y."/>
            <person name="Gibbons J.G."/>
            <person name="Terashima K."/>
            <person name="Hibbett D.S."/>
            <person name="Grigoriev I.V."/>
        </authorList>
    </citation>
    <scope>NUCLEOTIDE SEQUENCE</scope>
    <source>
        <strain evidence="2">Sp2 HRB7682 ss15</strain>
    </source>
</reference>
<feature type="region of interest" description="Disordered" evidence="1">
    <location>
        <begin position="33"/>
        <end position="100"/>
    </location>
</feature>
<comment type="caution">
    <text evidence="2">The sequence shown here is derived from an EMBL/GenBank/DDBJ whole genome shotgun (WGS) entry which is preliminary data.</text>
</comment>
<evidence type="ECO:0000256" key="1">
    <source>
        <dbReference type="SAM" id="MobiDB-lite"/>
    </source>
</evidence>
<sequence>MATPNAQALEFMSQNQFPPMLLQSFLLSQALSQNSPGQAPLFPAPSSNPTSSQAVTTSLLQNSDPSSTTIASLPAQITNISPSDARPQSHVSTQSNQAQNLPSSLLAERSLPPFNENQIPPLASTTFPAQRTIHTQVPSSNSYHAHSAAMLPSSIPLHAQALNIEAQPLPIIGSGNTLPLPPPPACRPYSSMQVAGTSDGYGRMIGSQGHARITTASGFSGLTAIQHTNHLRLDHASQLLPQNPRKDKRRGKAVRPPGLGRRDRIPSIDDCISVATGGIEVVTIDILIYLPLPPTSDIKFYHLPKQLIFYEINKDAYRMVLDALGLFHQYSNLPTSTTVFDLMSDITLKLRRRYNLPSVSSSLPLAPQELLPLQLLGFSNHGRANGSYNTSKLRSMPYERNTTIQNLLASNGTYVVPKLVVTRDNHFQLHTLIRNHPLETNISLAQAYLGSDDTVRIHRCLSIHIYSMFRNDSDANLNIHALDEEEIEESCQLDTENSGEEANIPLYLLGICALIFVL</sequence>
<proteinExistence type="predicted"/>
<dbReference type="Proteomes" id="UP001150238">
    <property type="component" value="Unassembled WGS sequence"/>
</dbReference>
<evidence type="ECO:0000313" key="2">
    <source>
        <dbReference type="EMBL" id="KAJ4471082.1"/>
    </source>
</evidence>
<organism evidence="2 3">
    <name type="scientific">Lentinula lateritia</name>
    <dbReference type="NCBI Taxonomy" id="40482"/>
    <lineage>
        <taxon>Eukaryota</taxon>
        <taxon>Fungi</taxon>
        <taxon>Dikarya</taxon>
        <taxon>Basidiomycota</taxon>
        <taxon>Agaricomycotina</taxon>
        <taxon>Agaricomycetes</taxon>
        <taxon>Agaricomycetidae</taxon>
        <taxon>Agaricales</taxon>
        <taxon>Marasmiineae</taxon>
        <taxon>Omphalotaceae</taxon>
        <taxon>Lentinula</taxon>
    </lineage>
</organism>
<name>A0A9W9A1V6_9AGAR</name>
<gene>
    <name evidence="2" type="ORF">C8J55DRAFT_478971</name>
</gene>
<reference evidence="2" key="2">
    <citation type="journal article" date="2023" name="Proc. Natl. Acad. Sci. U.S.A.">
        <title>A global phylogenomic analysis of the shiitake genus Lentinula.</title>
        <authorList>
            <person name="Sierra-Patev S."/>
            <person name="Min B."/>
            <person name="Naranjo-Ortiz M."/>
            <person name="Looney B."/>
            <person name="Konkel Z."/>
            <person name="Slot J.C."/>
            <person name="Sakamoto Y."/>
            <person name="Steenwyk J.L."/>
            <person name="Rokas A."/>
            <person name="Carro J."/>
            <person name="Camarero S."/>
            <person name="Ferreira P."/>
            <person name="Molpeceres G."/>
            <person name="Ruiz-Duenas F.J."/>
            <person name="Serrano A."/>
            <person name="Henrissat B."/>
            <person name="Drula E."/>
            <person name="Hughes K.W."/>
            <person name="Mata J.L."/>
            <person name="Ishikawa N.K."/>
            <person name="Vargas-Isla R."/>
            <person name="Ushijima S."/>
            <person name="Smith C.A."/>
            <person name="Donoghue J."/>
            <person name="Ahrendt S."/>
            <person name="Andreopoulos W."/>
            <person name="He G."/>
            <person name="LaButti K."/>
            <person name="Lipzen A."/>
            <person name="Ng V."/>
            <person name="Riley R."/>
            <person name="Sandor L."/>
            <person name="Barry K."/>
            <person name="Martinez A.T."/>
            <person name="Xiao Y."/>
            <person name="Gibbons J.G."/>
            <person name="Terashima K."/>
            <person name="Grigoriev I.V."/>
            <person name="Hibbett D."/>
        </authorList>
    </citation>
    <scope>NUCLEOTIDE SEQUENCE</scope>
    <source>
        <strain evidence="2">Sp2 HRB7682 ss15</strain>
    </source>
</reference>
<dbReference type="AlphaFoldDB" id="A0A9W9A1V6"/>
<protein>
    <submittedName>
        <fullName evidence="2">Uncharacterized protein</fullName>
    </submittedName>
</protein>
<accession>A0A9W9A1V6</accession>
<feature type="compositionally biased region" description="Polar residues" evidence="1">
    <location>
        <begin position="45"/>
        <end position="82"/>
    </location>
</feature>
<evidence type="ECO:0000313" key="3">
    <source>
        <dbReference type="Proteomes" id="UP001150238"/>
    </source>
</evidence>
<dbReference type="EMBL" id="JANVFS010000030">
    <property type="protein sequence ID" value="KAJ4471082.1"/>
    <property type="molecule type" value="Genomic_DNA"/>
</dbReference>